<evidence type="ECO:0000256" key="1">
    <source>
        <dbReference type="SAM" id="Phobius"/>
    </source>
</evidence>
<organism evidence="2 3">
    <name type="scientific">Orchesella dallaii</name>
    <dbReference type="NCBI Taxonomy" id="48710"/>
    <lineage>
        <taxon>Eukaryota</taxon>
        <taxon>Metazoa</taxon>
        <taxon>Ecdysozoa</taxon>
        <taxon>Arthropoda</taxon>
        <taxon>Hexapoda</taxon>
        <taxon>Collembola</taxon>
        <taxon>Entomobryomorpha</taxon>
        <taxon>Entomobryoidea</taxon>
        <taxon>Orchesellidae</taxon>
        <taxon>Orchesellinae</taxon>
        <taxon>Orchesella</taxon>
    </lineage>
</organism>
<protein>
    <submittedName>
        <fullName evidence="2">Uncharacterized protein</fullName>
    </submittedName>
</protein>
<feature type="transmembrane region" description="Helical" evidence="1">
    <location>
        <begin position="20"/>
        <end position="40"/>
    </location>
</feature>
<feature type="transmembrane region" description="Helical" evidence="1">
    <location>
        <begin position="109"/>
        <end position="135"/>
    </location>
</feature>
<name>A0ABP1PNZ1_9HEXA</name>
<keyword evidence="1" id="KW-0472">Membrane</keyword>
<comment type="caution">
    <text evidence="2">The sequence shown here is derived from an EMBL/GenBank/DDBJ whole genome shotgun (WGS) entry which is preliminary data.</text>
</comment>
<evidence type="ECO:0000313" key="3">
    <source>
        <dbReference type="Proteomes" id="UP001642540"/>
    </source>
</evidence>
<dbReference type="EMBL" id="CAXLJM020000007">
    <property type="protein sequence ID" value="CAL8072197.1"/>
    <property type="molecule type" value="Genomic_DNA"/>
</dbReference>
<proteinExistence type="predicted"/>
<keyword evidence="1" id="KW-0812">Transmembrane</keyword>
<feature type="transmembrane region" description="Helical" evidence="1">
    <location>
        <begin position="61"/>
        <end position="89"/>
    </location>
</feature>
<accession>A0ABP1PNZ1</accession>
<evidence type="ECO:0000313" key="2">
    <source>
        <dbReference type="EMBL" id="CAL8072197.1"/>
    </source>
</evidence>
<dbReference type="Proteomes" id="UP001642540">
    <property type="component" value="Unassembled WGS sequence"/>
</dbReference>
<keyword evidence="3" id="KW-1185">Reference proteome</keyword>
<gene>
    <name evidence="2" type="ORF">ODALV1_LOCUS2047</name>
</gene>
<reference evidence="2 3" key="1">
    <citation type="submission" date="2024-08" db="EMBL/GenBank/DDBJ databases">
        <authorList>
            <person name="Cucini C."/>
            <person name="Frati F."/>
        </authorList>
    </citation>
    <scope>NUCLEOTIDE SEQUENCE [LARGE SCALE GENOMIC DNA]</scope>
</reference>
<sequence>MDHFRYRNSVKVISYLDMGFSLLVILSTILASIAVFALTFHEQGFHEFRALFSKRNSKFELGRLFAIIWILSFTFNILQFFAACALLSGTDLVEEEDSKSIQKCRFWQMTSIFLFLVIILLVALHPIPILIGFALGEFVFRAVGIYLVGQFVGELEEESNLNSSSAQLCYYDPEIDPTEFEQDVQEF</sequence>
<keyword evidence="1" id="KW-1133">Transmembrane helix</keyword>